<keyword evidence="3" id="KW-1185">Reference proteome</keyword>
<sequence length="221" mass="23508">MLTPSPALEAALASGVTTLCWCWRVTRRDGPVFGFTDHDRDLTVDGLVFLAGSGFGGADRECTAGFAPGQTGLAGALDAETVTQADLEAGLWSGALVEILRVDWSAPESFVRTARGELGEIRCRDGRFEADLLGPAHRLETMTGRVFARRCDAELGDARCGVDAGHGGFALGCDKRFATCRDRFANTLNFRGFPYMVGNDMLQASPASEPVRDGGSRGLVS</sequence>
<evidence type="ECO:0000313" key="2">
    <source>
        <dbReference type="EMBL" id="GLK50709.1"/>
    </source>
</evidence>
<reference evidence="2" key="1">
    <citation type="journal article" date="2014" name="Int. J. Syst. Evol. Microbiol.">
        <title>Complete genome sequence of Corynebacterium casei LMG S-19264T (=DSM 44701T), isolated from a smear-ripened cheese.</title>
        <authorList>
            <consortium name="US DOE Joint Genome Institute (JGI-PGF)"/>
            <person name="Walter F."/>
            <person name="Albersmeier A."/>
            <person name="Kalinowski J."/>
            <person name="Ruckert C."/>
        </authorList>
    </citation>
    <scope>NUCLEOTIDE SEQUENCE</scope>
    <source>
        <strain evidence="2">VKM B-1513</strain>
    </source>
</reference>
<dbReference type="InterPro" id="IPR011928">
    <property type="entry name" value="Phage_phiJL001_Gp84"/>
</dbReference>
<dbReference type="Pfam" id="PF09931">
    <property type="entry name" value="Phage_phiJL001_Gp84_N"/>
    <property type="match status" value="1"/>
</dbReference>
<dbReference type="Pfam" id="PF09356">
    <property type="entry name" value="Phage_BR0599"/>
    <property type="match status" value="1"/>
</dbReference>
<evidence type="ECO:0000259" key="1">
    <source>
        <dbReference type="Pfam" id="PF09356"/>
    </source>
</evidence>
<comment type="caution">
    <text evidence="2">The sequence shown here is derived from an EMBL/GenBank/DDBJ whole genome shotgun (WGS) entry which is preliminary data.</text>
</comment>
<dbReference type="AlphaFoldDB" id="A0A9W6IK13"/>
<dbReference type="EMBL" id="BSFE01000001">
    <property type="protein sequence ID" value="GLK50709.1"/>
    <property type="molecule type" value="Genomic_DNA"/>
</dbReference>
<organism evidence="2 3">
    <name type="scientific">Maricaulis virginensis</name>
    <dbReference type="NCBI Taxonomy" id="144022"/>
    <lineage>
        <taxon>Bacteria</taxon>
        <taxon>Pseudomonadati</taxon>
        <taxon>Pseudomonadota</taxon>
        <taxon>Alphaproteobacteria</taxon>
        <taxon>Maricaulales</taxon>
        <taxon>Maricaulaceae</taxon>
        <taxon>Maricaulis</taxon>
    </lineage>
</organism>
<feature type="domain" description="Bacteriophage phiJL001 Gp84 C-terminal" evidence="1">
    <location>
        <begin position="172"/>
        <end position="200"/>
    </location>
</feature>
<protein>
    <recommendedName>
        <fullName evidence="1">Bacteriophage phiJL001 Gp84 C-terminal domain-containing protein</fullName>
    </recommendedName>
</protein>
<accession>A0A9W6IK13</accession>
<gene>
    <name evidence="2" type="ORF">GCM10017621_02170</name>
</gene>
<reference evidence="2" key="2">
    <citation type="submission" date="2023-01" db="EMBL/GenBank/DDBJ databases">
        <authorList>
            <person name="Sun Q."/>
            <person name="Evtushenko L."/>
        </authorList>
    </citation>
    <scope>NUCLEOTIDE SEQUENCE</scope>
    <source>
        <strain evidence="2">VKM B-1513</strain>
    </source>
</reference>
<dbReference type="Proteomes" id="UP001143486">
    <property type="component" value="Unassembled WGS sequence"/>
</dbReference>
<proteinExistence type="predicted"/>
<dbReference type="RefSeq" id="WP_271185108.1">
    <property type="nucleotide sequence ID" value="NZ_BSFE01000001.1"/>
</dbReference>
<dbReference type="InterPro" id="IPR018964">
    <property type="entry name" value="Phage_phiJL001_Gp84_C"/>
</dbReference>
<evidence type="ECO:0000313" key="3">
    <source>
        <dbReference type="Proteomes" id="UP001143486"/>
    </source>
</evidence>
<name>A0A9W6IK13_9PROT</name>
<dbReference type="NCBIfam" id="TIGR02218">
    <property type="entry name" value="phg_TIGR02218"/>
    <property type="match status" value="1"/>
</dbReference>